<keyword evidence="1" id="KW-0472">Membrane</keyword>
<proteinExistence type="predicted"/>
<dbReference type="InterPro" id="IPR012495">
    <property type="entry name" value="TadE-like_dom"/>
</dbReference>
<dbReference type="RefSeq" id="WP_343915554.1">
    <property type="nucleotide sequence ID" value="NZ_BAAAJT010000002.1"/>
</dbReference>
<evidence type="ECO:0000259" key="2">
    <source>
        <dbReference type="Pfam" id="PF07811"/>
    </source>
</evidence>
<organism evidence="3 4">
    <name type="scientific">Nocardioides aestuarii</name>
    <dbReference type="NCBI Taxonomy" id="252231"/>
    <lineage>
        <taxon>Bacteria</taxon>
        <taxon>Bacillati</taxon>
        <taxon>Actinomycetota</taxon>
        <taxon>Actinomycetes</taxon>
        <taxon>Propionibacteriales</taxon>
        <taxon>Nocardioidaceae</taxon>
        <taxon>Nocardioides</taxon>
    </lineage>
</organism>
<accession>A0ABW4TI70</accession>
<evidence type="ECO:0000256" key="1">
    <source>
        <dbReference type="SAM" id="Phobius"/>
    </source>
</evidence>
<feature type="domain" description="TadE-like" evidence="2">
    <location>
        <begin position="12"/>
        <end position="54"/>
    </location>
</feature>
<sequence length="152" mass="16167">MTVLLRRRADRGASAVEFALVLPFLLLLVFGLIQYGLYFWALQGGSDLARGAARLSAVGNANDCTTLTNSVTGTPAAAPGYASTVPTVTRTYTDAETPNAVLGQWEPGDKVTVTVTFTAIDMKFPVPFIQGGTVSQRVDARVERIDGQPTNC</sequence>
<comment type="caution">
    <text evidence="3">The sequence shown here is derived from an EMBL/GenBank/DDBJ whole genome shotgun (WGS) entry which is preliminary data.</text>
</comment>
<feature type="transmembrane region" description="Helical" evidence="1">
    <location>
        <begin position="20"/>
        <end position="41"/>
    </location>
</feature>
<evidence type="ECO:0000313" key="3">
    <source>
        <dbReference type="EMBL" id="MFD1945546.1"/>
    </source>
</evidence>
<dbReference type="Pfam" id="PF07811">
    <property type="entry name" value="TadE"/>
    <property type="match status" value="1"/>
</dbReference>
<keyword evidence="1" id="KW-1133">Transmembrane helix</keyword>
<reference evidence="4" key="1">
    <citation type="journal article" date="2019" name="Int. J. Syst. Evol. Microbiol.">
        <title>The Global Catalogue of Microorganisms (GCM) 10K type strain sequencing project: providing services to taxonomists for standard genome sequencing and annotation.</title>
        <authorList>
            <consortium name="The Broad Institute Genomics Platform"/>
            <consortium name="The Broad Institute Genome Sequencing Center for Infectious Disease"/>
            <person name="Wu L."/>
            <person name="Ma J."/>
        </authorList>
    </citation>
    <scope>NUCLEOTIDE SEQUENCE [LARGE SCALE GENOMIC DNA]</scope>
    <source>
        <strain evidence="4">CGMCC 1.12477</strain>
    </source>
</reference>
<keyword evidence="4" id="KW-1185">Reference proteome</keyword>
<evidence type="ECO:0000313" key="4">
    <source>
        <dbReference type="Proteomes" id="UP001597351"/>
    </source>
</evidence>
<gene>
    <name evidence="3" type="ORF">ACFSDE_01990</name>
</gene>
<dbReference type="Proteomes" id="UP001597351">
    <property type="component" value="Unassembled WGS sequence"/>
</dbReference>
<keyword evidence="1" id="KW-0812">Transmembrane</keyword>
<name>A0ABW4TI70_9ACTN</name>
<protein>
    <submittedName>
        <fullName evidence="3">TadE/TadG family type IV pilus assembly protein</fullName>
    </submittedName>
</protein>
<dbReference type="EMBL" id="JBHUGD010000001">
    <property type="protein sequence ID" value="MFD1945546.1"/>
    <property type="molecule type" value="Genomic_DNA"/>
</dbReference>